<accession>A0A2W4XHZ1</accession>
<proteinExistence type="predicted"/>
<dbReference type="EMBL" id="QBMP01000087">
    <property type="protein sequence ID" value="PZO55752.1"/>
    <property type="molecule type" value="Genomic_DNA"/>
</dbReference>
<organism evidence="1 2">
    <name type="scientific">Phormidesmis priestleyi</name>
    <dbReference type="NCBI Taxonomy" id="268141"/>
    <lineage>
        <taxon>Bacteria</taxon>
        <taxon>Bacillati</taxon>
        <taxon>Cyanobacteriota</taxon>
        <taxon>Cyanophyceae</taxon>
        <taxon>Leptolyngbyales</taxon>
        <taxon>Leptolyngbyaceae</taxon>
        <taxon>Phormidesmis</taxon>
    </lineage>
</organism>
<evidence type="ECO:0000313" key="1">
    <source>
        <dbReference type="EMBL" id="PZO55752.1"/>
    </source>
</evidence>
<evidence type="ECO:0000313" key="2">
    <source>
        <dbReference type="Proteomes" id="UP000249794"/>
    </source>
</evidence>
<dbReference type="AlphaFoldDB" id="A0A2W4XHZ1"/>
<protein>
    <submittedName>
        <fullName evidence="1">Uncharacterized protein</fullName>
    </submittedName>
</protein>
<reference evidence="1 2" key="2">
    <citation type="submission" date="2018-06" db="EMBL/GenBank/DDBJ databases">
        <title>Metagenomic assembly of (sub)arctic Cyanobacteria and their associated microbiome from non-axenic cultures.</title>
        <authorList>
            <person name="Baurain D."/>
        </authorList>
    </citation>
    <scope>NUCLEOTIDE SEQUENCE [LARGE SCALE GENOMIC DNA]</scope>
    <source>
        <strain evidence="1">ULC027bin1</strain>
    </source>
</reference>
<name>A0A2W4XHZ1_9CYAN</name>
<sequence>MEIQIHRKCVKSLILRKNLWKTIPDLWKTLGRSVDNCCVLKAEDKKMPQQQKLSELIFGG</sequence>
<gene>
    <name evidence="1" type="ORF">DCF15_09965</name>
</gene>
<dbReference type="Proteomes" id="UP000249794">
    <property type="component" value="Unassembled WGS sequence"/>
</dbReference>
<reference evidence="2" key="1">
    <citation type="submission" date="2018-04" db="EMBL/GenBank/DDBJ databases">
        <authorList>
            <person name="Cornet L."/>
        </authorList>
    </citation>
    <scope>NUCLEOTIDE SEQUENCE [LARGE SCALE GENOMIC DNA]</scope>
</reference>
<comment type="caution">
    <text evidence="1">The sequence shown here is derived from an EMBL/GenBank/DDBJ whole genome shotgun (WGS) entry which is preliminary data.</text>
</comment>